<feature type="domain" description="Calponin-homology (CH)" evidence="10">
    <location>
        <begin position="14"/>
        <end position="116"/>
    </location>
</feature>
<feature type="compositionally biased region" description="Low complexity" evidence="9">
    <location>
        <begin position="313"/>
        <end position="342"/>
    </location>
</feature>
<dbReference type="KEGG" id="tet:TTHERM_00577060"/>
<dbReference type="HOGENOM" id="CLU_523296_0_0_1"/>
<evidence type="ECO:0000256" key="5">
    <source>
        <dbReference type="ARBA" id="ARBA00022701"/>
    </source>
</evidence>
<evidence type="ECO:0000256" key="1">
    <source>
        <dbReference type="ARBA" id="ARBA00004245"/>
    </source>
</evidence>
<evidence type="ECO:0000256" key="3">
    <source>
        <dbReference type="ARBA" id="ARBA00022490"/>
    </source>
</evidence>
<dbReference type="InParanoid" id="Q22UZ7"/>
<evidence type="ECO:0000256" key="9">
    <source>
        <dbReference type="SAM" id="MobiDB-lite"/>
    </source>
</evidence>
<feature type="compositionally biased region" description="Polar residues" evidence="9">
    <location>
        <begin position="343"/>
        <end position="354"/>
    </location>
</feature>
<dbReference type="InterPro" id="IPR001715">
    <property type="entry name" value="CH_dom"/>
</dbReference>
<evidence type="ECO:0000256" key="6">
    <source>
        <dbReference type="ARBA" id="ARBA00022776"/>
    </source>
</evidence>
<feature type="compositionally biased region" description="Low complexity" evidence="9">
    <location>
        <begin position="355"/>
        <end position="374"/>
    </location>
</feature>
<evidence type="ECO:0000313" key="11">
    <source>
        <dbReference type="EMBL" id="EAR89151.2"/>
    </source>
</evidence>
<organism evidence="11 12">
    <name type="scientific">Tetrahymena thermophila (strain SB210)</name>
    <dbReference type="NCBI Taxonomy" id="312017"/>
    <lineage>
        <taxon>Eukaryota</taxon>
        <taxon>Sar</taxon>
        <taxon>Alveolata</taxon>
        <taxon>Ciliophora</taxon>
        <taxon>Intramacronucleata</taxon>
        <taxon>Oligohymenophorea</taxon>
        <taxon>Hymenostomatida</taxon>
        <taxon>Tetrahymenina</taxon>
        <taxon>Tetrahymenidae</taxon>
        <taxon>Tetrahymena</taxon>
    </lineage>
</organism>
<gene>
    <name evidence="11" type="ORF">TTHERM_00577060</name>
</gene>
<evidence type="ECO:0000256" key="2">
    <source>
        <dbReference type="ARBA" id="ARBA00010729"/>
    </source>
</evidence>
<keyword evidence="4" id="KW-0132">Cell division</keyword>
<dbReference type="GO" id="GO:0008017">
    <property type="term" value="F:microtubule binding"/>
    <property type="evidence" value="ECO:0007669"/>
    <property type="project" value="InterPro"/>
</dbReference>
<dbReference type="GO" id="GO:0005874">
    <property type="term" value="C:microtubule"/>
    <property type="evidence" value="ECO:0007669"/>
    <property type="project" value="UniProtKB-KW"/>
</dbReference>
<dbReference type="GO" id="GO:0051301">
    <property type="term" value="P:cell division"/>
    <property type="evidence" value="ECO:0007669"/>
    <property type="project" value="UniProtKB-KW"/>
</dbReference>
<keyword evidence="12" id="KW-1185">Reference proteome</keyword>
<dbReference type="InterPro" id="IPR027328">
    <property type="entry name" value="MAPRE"/>
</dbReference>
<proteinExistence type="inferred from homology"/>
<keyword evidence="3" id="KW-0963">Cytoplasm</keyword>
<feature type="compositionally biased region" description="Basic and acidic residues" evidence="9">
    <location>
        <begin position="275"/>
        <end position="297"/>
    </location>
</feature>
<dbReference type="Proteomes" id="UP000009168">
    <property type="component" value="Unassembled WGS sequence"/>
</dbReference>
<dbReference type="Pfam" id="PF00307">
    <property type="entry name" value="CH"/>
    <property type="match status" value="1"/>
</dbReference>
<evidence type="ECO:0000256" key="8">
    <source>
        <dbReference type="ARBA" id="ARBA00023306"/>
    </source>
</evidence>
<keyword evidence="7" id="KW-0206">Cytoskeleton</keyword>
<feature type="compositionally biased region" description="Polar residues" evidence="9">
    <location>
        <begin position="384"/>
        <end position="394"/>
    </location>
</feature>
<comment type="similarity">
    <text evidence="2">Belongs to the MAPRE family.</text>
</comment>
<dbReference type="PROSITE" id="PS50021">
    <property type="entry name" value="CH"/>
    <property type="match status" value="1"/>
</dbReference>
<keyword evidence="8" id="KW-0131">Cell cycle</keyword>
<feature type="compositionally biased region" description="Basic and acidic residues" evidence="9">
    <location>
        <begin position="411"/>
        <end position="421"/>
    </location>
</feature>
<comment type="subcellular location">
    <subcellularLocation>
        <location evidence="1">Cytoplasm</location>
        <location evidence="1">Cytoskeleton</location>
    </subcellularLocation>
</comment>
<dbReference type="PANTHER" id="PTHR10623">
    <property type="entry name" value="MICROTUBULE-ASSOCIATED PROTEIN RP/EB FAMILY MEMBER"/>
    <property type="match status" value="1"/>
</dbReference>
<dbReference type="STRING" id="312017.Q22UZ7"/>
<evidence type="ECO:0000256" key="7">
    <source>
        <dbReference type="ARBA" id="ARBA00023212"/>
    </source>
</evidence>
<accession>Q22UZ7</accession>
<reference evidence="12" key="1">
    <citation type="journal article" date="2006" name="PLoS Biol.">
        <title>Macronuclear genome sequence of the ciliate Tetrahymena thermophila, a model eukaryote.</title>
        <authorList>
            <person name="Eisen J.A."/>
            <person name="Coyne R.S."/>
            <person name="Wu M."/>
            <person name="Wu D."/>
            <person name="Thiagarajan M."/>
            <person name="Wortman J.R."/>
            <person name="Badger J.H."/>
            <person name="Ren Q."/>
            <person name="Amedeo P."/>
            <person name="Jones K.M."/>
            <person name="Tallon L.J."/>
            <person name="Delcher A.L."/>
            <person name="Salzberg S.L."/>
            <person name="Silva J.C."/>
            <person name="Haas B.J."/>
            <person name="Majoros W.H."/>
            <person name="Farzad M."/>
            <person name="Carlton J.M."/>
            <person name="Smith R.K. Jr."/>
            <person name="Garg J."/>
            <person name="Pearlman R.E."/>
            <person name="Karrer K.M."/>
            <person name="Sun L."/>
            <person name="Manning G."/>
            <person name="Elde N.C."/>
            <person name="Turkewitz A.P."/>
            <person name="Asai D.J."/>
            <person name="Wilkes D.E."/>
            <person name="Wang Y."/>
            <person name="Cai H."/>
            <person name="Collins K."/>
            <person name="Stewart B.A."/>
            <person name="Lee S.R."/>
            <person name="Wilamowska K."/>
            <person name="Weinberg Z."/>
            <person name="Ruzzo W.L."/>
            <person name="Wloga D."/>
            <person name="Gaertig J."/>
            <person name="Frankel J."/>
            <person name="Tsao C.-C."/>
            <person name="Gorovsky M.A."/>
            <person name="Keeling P.J."/>
            <person name="Waller R.F."/>
            <person name="Patron N.J."/>
            <person name="Cherry J.M."/>
            <person name="Stover N.A."/>
            <person name="Krieger C.J."/>
            <person name="del Toro C."/>
            <person name="Ryder H.F."/>
            <person name="Williamson S.C."/>
            <person name="Barbeau R.A."/>
            <person name="Hamilton E.P."/>
            <person name="Orias E."/>
        </authorList>
    </citation>
    <scope>NUCLEOTIDE SEQUENCE [LARGE SCALE GENOMIC DNA]</scope>
    <source>
        <strain evidence="12">SB210</strain>
    </source>
</reference>
<name>Q22UZ7_TETTS</name>
<dbReference type="OrthoDB" id="2119228at2759"/>
<dbReference type="InterPro" id="IPR036872">
    <property type="entry name" value="CH_dom_sf"/>
</dbReference>
<keyword evidence="5" id="KW-0493">Microtubule</keyword>
<dbReference type="Gene3D" id="1.10.418.10">
    <property type="entry name" value="Calponin-like domain"/>
    <property type="match status" value="1"/>
</dbReference>
<dbReference type="eggNOG" id="KOG3000">
    <property type="taxonomic scope" value="Eukaryota"/>
</dbReference>
<sequence>MSEASIGIMEGAFFVPKSEILNWINNLLQLNLTKIEQLGTGSVYCQIIDVLYPGTVKMNRINWKARNEWEFIVNLKYLQQAFQKNNIKKYIEIEKLSKAKYQDNLEFAQWMKRYFDINNGQNNAKDYDPVAKRGIQNSETDFSFLDMRDNSRMAAMRGAKNDNSADQKYLRKKMVTRSKSPILKSLEKNQYILGSKSKELKLENMQKKQLIDERDILIIKFQEIQAILGKSNLGEAQKIQEITQISNYVMSLNLIQSKEQIENDENNFSSIRKRNSIDKFQHNNTIKEEDSPPRSEKQNTNAQASQKEKVMKNNSQISNSSNLNNNPSSLSNNNYTVANNTNKKSVILNQPLTGNNNQNIPNNSNSNQNSNSNIEDVKQEKASHPNNRGSVQKTQIEKELHKKQTLARVNKHSEQLKQKAN</sequence>
<evidence type="ECO:0000256" key="4">
    <source>
        <dbReference type="ARBA" id="ARBA00022618"/>
    </source>
</evidence>
<dbReference type="RefSeq" id="XP_001009396.2">
    <property type="nucleotide sequence ID" value="XM_001009396.2"/>
</dbReference>
<dbReference type="SUPFAM" id="SSF47576">
    <property type="entry name" value="Calponin-homology domain, CH-domain"/>
    <property type="match status" value="1"/>
</dbReference>
<evidence type="ECO:0000313" key="12">
    <source>
        <dbReference type="Proteomes" id="UP000009168"/>
    </source>
</evidence>
<dbReference type="GeneID" id="7834658"/>
<dbReference type="AlphaFoldDB" id="Q22UZ7"/>
<dbReference type="FunFam" id="1.10.418.10:FF:000028">
    <property type="entry name" value="RP/EB family microtubule-associated protein"/>
    <property type="match status" value="1"/>
</dbReference>
<dbReference type="EMBL" id="GG662798">
    <property type="protein sequence ID" value="EAR89151.2"/>
    <property type="molecule type" value="Genomic_DNA"/>
</dbReference>
<evidence type="ECO:0000259" key="10">
    <source>
        <dbReference type="PROSITE" id="PS50021"/>
    </source>
</evidence>
<protein>
    <submittedName>
        <fullName evidence="11">Microtubule-associated protein EB1</fullName>
    </submittedName>
</protein>
<keyword evidence="6" id="KW-0498">Mitosis</keyword>
<feature type="region of interest" description="Disordered" evidence="9">
    <location>
        <begin position="266"/>
        <end position="421"/>
    </location>
</feature>